<protein>
    <submittedName>
        <fullName evidence="6">FUBP3 protein</fullName>
    </submittedName>
</protein>
<dbReference type="CDD" id="cd00105">
    <property type="entry name" value="KH-I"/>
    <property type="match status" value="1"/>
</dbReference>
<feature type="compositionally biased region" description="Low complexity" evidence="4">
    <location>
        <begin position="907"/>
        <end position="918"/>
    </location>
</feature>
<dbReference type="InterPro" id="IPR036612">
    <property type="entry name" value="KH_dom_type_1_sf"/>
</dbReference>
<accession>A0A812XCN4</accession>
<feature type="coiled-coil region" evidence="3">
    <location>
        <begin position="474"/>
        <end position="524"/>
    </location>
</feature>
<reference evidence="6" key="1">
    <citation type="submission" date="2021-02" db="EMBL/GenBank/DDBJ databases">
        <authorList>
            <person name="Dougan E. K."/>
            <person name="Rhodes N."/>
            <person name="Thang M."/>
            <person name="Chan C."/>
        </authorList>
    </citation>
    <scope>NUCLEOTIDE SEQUENCE</scope>
</reference>
<evidence type="ECO:0000256" key="4">
    <source>
        <dbReference type="SAM" id="MobiDB-lite"/>
    </source>
</evidence>
<dbReference type="InterPro" id="IPR004088">
    <property type="entry name" value="KH_dom_type_1"/>
</dbReference>
<dbReference type="Gene3D" id="3.60.40.10">
    <property type="entry name" value="PPM-type phosphatase domain"/>
    <property type="match status" value="1"/>
</dbReference>
<sequence length="944" mass="102085">KGGGPDFGCALARNDRSHMEDAIDVQNDVAGFRLYTVYHGHAGEEAVSVVKRILPNIVTVHLQKETDVKKALCEGFKAVDDELTKCLLETAGKAGHKAQTVTTDHAPAKSGAEAERLRQLGVDVHGGYVGKKLAGLLHVPEVQQLEIDEQTDFLILGPEAIFIAGATNLIKTHLDEVLHEMPAATLAATQSVELHVTDEEHVSKSSLVCVFGSSSDAKSVLDGLEEGFGDVPHGAQEGPGLYRARHGLLKFRLATTADVKMKTNRFKQAPKEEYQRLRINGDAQEVRQAKKIVLDFLDEFSGRGMRGMLHEKFFRGIEDVEESFEVPSGKIGRLIGKGGENIKKMEESCGARLRVLPPEEDGGEQRLLVSGAPDKVEKAKELLRPFIPTLSALEPTASGVPLRKRLKEESEEAPTDHGEELRGRRNRAAEMLESAARRDDKRSERPKSRDSSTSSGTRVKRLREKKRAISLQEYQAMLKKQKELDAAAARAEQAAQVAAANAKRAAEEERRKEEEAALDNYDWEEEGLYVLAVAAPNNGSSRDRKTMRLGLSWKADGSLQLGIAVEAVLDEGTLAESASQHVALDGKDVGVGFVGGSSSLTSARFFVATARLWLAKVEGTLGSKVSAPKPWDEQIDGKGRPPPPAGASWVISEAEAQGRRLAFRLASPAELFPRFVEASQLSRWPQTDSVIYLVELCTTPQTVAHVAPFRHDYRKSERSYAKGDTLIVEGCRPGLQDLGIVRKVLLGEKGAKVAALVAAKKDGPESTGTMGLAFQRSGPTEAKRREGLSSLERMVLPLLAARLPAGARALGVGASLDGTFLRFFLRLIGKSEQELNKASSGAAAAAAAVGAMLGCQTEVMASCGPEEPVEPSCQEEVQEPKKKAKPAKEKAKKDGKNKPKEKKAATEESSSESSKSSSGDFLLAMAKRGDRALARIAQVEEKPA</sequence>
<comment type="caution">
    <text evidence="6">The sequence shown here is derived from an EMBL/GenBank/DDBJ whole genome shotgun (WGS) entry which is preliminary data.</text>
</comment>
<evidence type="ECO:0000313" key="6">
    <source>
        <dbReference type="EMBL" id="CAE7724664.1"/>
    </source>
</evidence>
<dbReference type="Proteomes" id="UP000649617">
    <property type="component" value="Unassembled WGS sequence"/>
</dbReference>
<evidence type="ECO:0000256" key="1">
    <source>
        <dbReference type="ARBA" id="ARBA00022737"/>
    </source>
</evidence>
<dbReference type="OrthoDB" id="5204190at2759"/>
<feature type="non-terminal residue" evidence="6">
    <location>
        <position position="944"/>
    </location>
</feature>
<evidence type="ECO:0000256" key="2">
    <source>
        <dbReference type="PROSITE-ProRule" id="PRU00117"/>
    </source>
</evidence>
<dbReference type="PROSITE" id="PS50084">
    <property type="entry name" value="KH_TYPE_1"/>
    <property type="match status" value="1"/>
</dbReference>
<feature type="compositionally biased region" description="Basic and acidic residues" evidence="4">
    <location>
        <begin position="878"/>
        <end position="906"/>
    </location>
</feature>
<keyword evidence="1" id="KW-0677">Repeat</keyword>
<gene>
    <name evidence="6" type="primary">FUBP3</name>
    <name evidence="6" type="ORF">SPIL2461_LOCUS20710</name>
</gene>
<dbReference type="SMART" id="SM00322">
    <property type="entry name" value="KH"/>
    <property type="match status" value="1"/>
</dbReference>
<evidence type="ECO:0000313" key="7">
    <source>
        <dbReference type="Proteomes" id="UP000649617"/>
    </source>
</evidence>
<evidence type="ECO:0000259" key="5">
    <source>
        <dbReference type="SMART" id="SM00322"/>
    </source>
</evidence>
<dbReference type="GO" id="GO:0003723">
    <property type="term" value="F:RNA binding"/>
    <property type="evidence" value="ECO:0007669"/>
    <property type="project" value="UniProtKB-UniRule"/>
</dbReference>
<proteinExistence type="predicted"/>
<organism evidence="6 7">
    <name type="scientific">Symbiodinium pilosum</name>
    <name type="common">Dinoflagellate</name>
    <dbReference type="NCBI Taxonomy" id="2952"/>
    <lineage>
        <taxon>Eukaryota</taxon>
        <taxon>Sar</taxon>
        <taxon>Alveolata</taxon>
        <taxon>Dinophyceae</taxon>
        <taxon>Suessiales</taxon>
        <taxon>Symbiodiniaceae</taxon>
        <taxon>Symbiodinium</taxon>
    </lineage>
</organism>
<keyword evidence="7" id="KW-1185">Reference proteome</keyword>
<feature type="compositionally biased region" description="Basic and acidic residues" evidence="4">
    <location>
        <begin position="414"/>
        <end position="450"/>
    </location>
</feature>
<evidence type="ECO:0000256" key="3">
    <source>
        <dbReference type="SAM" id="Coils"/>
    </source>
</evidence>
<name>A0A812XCN4_SYMPI</name>
<feature type="region of interest" description="Disordered" evidence="4">
    <location>
        <begin position="864"/>
        <end position="923"/>
    </location>
</feature>
<dbReference type="InterPro" id="IPR004087">
    <property type="entry name" value="KH_dom"/>
</dbReference>
<dbReference type="InterPro" id="IPR036457">
    <property type="entry name" value="PPM-type-like_dom_sf"/>
</dbReference>
<dbReference type="AlphaFoldDB" id="A0A812XCN4"/>
<dbReference type="Pfam" id="PF00013">
    <property type="entry name" value="KH_1"/>
    <property type="match status" value="1"/>
</dbReference>
<dbReference type="EMBL" id="CAJNIZ010045601">
    <property type="protein sequence ID" value="CAE7724664.1"/>
    <property type="molecule type" value="Genomic_DNA"/>
</dbReference>
<dbReference type="SUPFAM" id="SSF54791">
    <property type="entry name" value="Eukaryotic type KH-domain (KH-domain type I)"/>
    <property type="match status" value="1"/>
</dbReference>
<feature type="domain" description="K Homology" evidence="5">
    <location>
        <begin position="318"/>
        <end position="388"/>
    </location>
</feature>
<keyword evidence="2" id="KW-0694">RNA-binding</keyword>
<keyword evidence="3" id="KW-0175">Coiled coil</keyword>
<dbReference type="Gene3D" id="3.30.1370.10">
    <property type="entry name" value="K Homology domain, type 1"/>
    <property type="match status" value="1"/>
</dbReference>
<feature type="region of interest" description="Disordered" evidence="4">
    <location>
        <begin position="405"/>
        <end position="465"/>
    </location>
</feature>
<dbReference type="SUPFAM" id="SSF81606">
    <property type="entry name" value="PP2C-like"/>
    <property type="match status" value="1"/>
</dbReference>
<dbReference type="PANTHER" id="PTHR10288">
    <property type="entry name" value="KH DOMAIN CONTAINING RNA BINDING PROTEIN"/>
    <property type="match status" value="1"/>
</dbReference>